<reference evidence="7 8" key="1">
    <citation type="journal article" date="2021" name="Genome Biol.">
        <title>AFLAP: assembly-free linkage analysis pipeline using k-mers from genome sequencing data.</title>
        <authorList>
            <person name="Fletcher K."/>
            <person name="Zhang L."/>
            <person name="Gil J."/>
            <person name="Han R."/>
            <person name="Cavanaugh K."/>
            <person name="Michelmore R."/>
        </authorList>
    </citation>
    <scope>NUCLEOTIDE SEQUENCE [LARGE SCALE GENOMIC DNA]</scope>
    <source>
        <strain evidence="7 8">SF5</strain>
    </source>
</reference>
<feature type="domain" description="FYVE-type" evidence="6">
    <location>
        <begin position="285"/>
        <end position="345"/>
    </location>
</feature>
<dbReference type="GeneID" id="94345460"/>
<dbReference type="PROSITE" id="PS50178">
    <property type="entry name" value="ZF_FYVE"/>
    <property type="match status" value="1"/>
</dbReference>
<comment type="caution">
    <text evidence="7">The sequence shown here is derived from an EMBL/GenBank/DDBJ whole genome shotgun (WGS) entry which is preliminary data.</text>
</comment>
<dbReference type="Pfam" id="PF01363">
    <property type="entry name" value="FYVE"/>
    <property type="match status" value="1"/>
</dbReference>
<dbReference type="InterPro" id="IPR023393">
    <property type="entry name" value="START-like_dom_sf"/>
</dbReference>
<dbReference type="SUPFAM" id="SSF55961">
    <property type="entry name" value="Bet v1-like"/>
    <property type="match status" value="1"/>
</dbReference>
<dbReference type="InterPro" id="IPR052727">
    <property type="entry name" value="Rab4/Rab5_effector"/>
</dbReference>
<dbReference type="Gene3D" id="3.30.530.20">
    <property type="match status" value="1"/>
</dbReference>
<dbReference type="RefSeq" id="XP_067814584.1">
    <property type="nucleotide sequence ID" value="XM_067959789.1"/>
</dbReference>
<gene>
    <name evidence="7" type="ORF">CCR75_001688</name>
</gene>
<dbReference type="InterPro" id="IPR011011">
    <property type="entry name" value="Znf_FYVE_PHD"/>
</dbReference>
<evidence type="ECO:0000313" key="7">
    <source>
        <dbReference type="EMBL" id="TDH65085.1"/>
    </source>
</evidence>
<dbReference type="SMART" id="SM00064">
    <property type="entry name" value="FYVE"/>
    <property type="match status" value="1"/>
</dbReference>
<dbReference type="Gene3D" id="3.30.40.10">
    <property type="entry name" value="Zinc/RING finger domain, C3HC4 (zinc finger)"/>
    <property type="match status" value="1"/>
</dbReference>
<evidence type="ECO:0000313" key="8">
    <source>
        <dbReference type="Proteomes" id="UP000294530"/>
    </source>
</evidence>
<dbReference type="EMBL" id="SHOA02000002">
    <property type="protein sequence ID" value="TDH65085.1"/>
    <property type="molecule type" value="Genomic_DNA"/>
</dbReference>
<keyword evidence="8" id="KW-1185">Reference proteome</keyword>
<proteinExistence type="predicted"/>
<dbReference type="GO" id="GO:0008270">
    <property type="term" value="F:zinc ion binding"/>
    <property type="evidence" value="ECO:0007669"/>
    <property type="project" value="UniProtKB-KW"/>
</dbReference>
<evidence type="ECO:0000256" key="3">
    <source>
        <dbReference type="ARBA" id="ARBA00022833"/>
    </source>
</evidence>
<dbReference type="AlphaFoldDB" id="A0A976IAI2"/>
<feature type="compositionally biased region" description="Low complexity" evidence="5">
    <location>
        <begin position="505"/>
        <end position="516"/>
    </location>
</feature>
<protein>
    <recommendedName>
        <fullName evidence="6">FYVE-type domain-containing protein</fullName>
    </recommendedName>
</protein>
<dbReference type="SUPFAM" id="SSF57903">
    <property type="entry name" value="FYVE/PHD zinc finger"/>
    <property type="match status" value="1"/>
</dbReference>
<keyword evidence="1" id="KW-0479">Metal-binding</keyword>
<evidence type="ECO:0000256" key="1">
    <source>
        <dbReference type="ARBA" id="ARBA00022723"/>
    </source>
</evidence>
<dbReference type="Proteomes" id="UP000294530">
    <property type="component" value="Unassembled WGS sequence"/>
</dbReference>
<dbReference type="PANTHER" id="PTHR13510">
    <property type="entry name" value="FYVE-FINGER-CONTAINING RAB5 EFFECTOR PROTEIN RABENOSYN-5-RELATED"/>
    <property type="match status" value="1"/>
</dbReference>
<dbReference type="InterPro" id="IPR000306">
    <property type="entry name" value="Znf_FYVE"/>
</dbReference>
<keyword evidence="3" id="KW-0862">Zinc</keyword>
<name>A0A976IAI2_BRELC</name>
<dbReference type="PANTHER" id="PTHR13510:SF44">
    <property type="entry name" value="RABENOSYN-5"/>
    <property type="match status" value="1"/>
</dbReference>
<evidence type="ECO:0000256" key="4">
    <source>
        <dbReference type="PROSITE-ProRule" id="PRU00091"/>
    </source>
</evidence>
<dbReference type="InterPro" id="IPR017455">
    <property type="entry name" value="Znf_FYVE-rel"/>
</dbReference>
<organism evidence="7 8">
    <name type="scientific">Bremia lactucae</name>
    <name type="common">Lettuce downy mildew</name>
    <dbReference type="NCBI Taxonomy" id="4779"/>
    <lineage>
        <taxon>Eukaryota</taxon>
        <taxon>Sar</taxon>
        <taxon>Stramenopiles</taxon>
        <taxon>Oomycota</taxon>
        <taxon>Peronosporomycetes</taxon>
        <taxon>Peronosporales</taxon>
        <taxon>Peronosporaceae</taxon>
        <taxon>Bremia</taxon>
    </lineage>
</organism>
<dbReference type="OrthoDB" id="67196at2759"/>
<dbReference type="InterPro" id="IPR013083">
    <property type="entry name" value="Znf_RING/FYVE/PHD"/>
</dbReference>
<evidence type="ECO:0000256" key="2">
    <source>
        <dbReference type="ARBA" id="ARBA00022771"/>
    </source>
</evidence>
<feature type="region of interest" description="Disordered" evidence="5">
    <location>
        <begin position="479"/>
        <end position="521"/>
    </location>
</feature>
<sequence length="637" mass="70516">MTEYCPSTGSVLAKNSGSVTKANTDERDNPKESELICVKECERLATLAKRMITSLLEATDLLGGIPWELVHEKHGVSLFRADAATNVPCNVHAVSRFTCNIEDVAASLITPTTASFKQMMAMLSSDFVDGAVVHNIIMPTPAAPHRHVALKWAAFKSSGPFAKDRDLLMLEYVDMIEDVQGQRTAFRIMESIDTPVGLSAFAESPKYTRDLVPLIGFMYHSTKRSGELRMTYTCNFDKNGDLPAWVANSAIQSHVEKCINGILKYTESFRVGREEIVLPQNVVPMGEQDHCRICSKKFCVRRRRYNCLKCGDVCCSSCSSVRSTHVPEIGERQLRVCTACVIKARELSRYNKSSLEQSRAPSLSSKSTNWLLDDKNRILGRAQSFSVSTRDTEQEITKRRSYDDLLDPVRCRLIEYKAFSSGSCEGATANSAMGVPKANFPGRSFSDGLVMRNKALFSAKRRGSPADLAISIEAFRLHQSRMGNTERQPEDGSDDIDNHTDDESTTSSSSGSPTFSMKRRPFAFGPMHTAHSCIHGNTESNRDDNEGFEGAMARAKNIIIAANYANGLAQQARKLSHNRAMALQQGQEDSASTCQKNSDIDKDFYDETEANSRNRHCHYGSDFETAGAVLFTLDDAV</sequence>
<accession>A0A976IAI2</accession>
<keyword evidence="2 4" id="KW-0863">Zinc-finger</keyword>
<evidence type="ECO:0000259" key="6">
    <source>
        <dbReference type="PROSITE" id="PS50178"/>
    </source>
</evidence>
<dbReference type="KEGG" id="blac:94345460"/>
<evidence type="ECO:0000256" key="5">
    <source>
        <dbReference type="SAM" id="MobiDB-lite"/>
    </source>
</evidence>